<dbReference type="PROSITE" id="PS50053">
    <property type="entry name" value="UBIQUITIN_2"/>
    <property type="match status" value="1"/>
</dbReference>
<dbReference type="EMBL" id="JAPWDV010000001">
    <property type="protein sequence ID" value="KAJ6224479.1"/>
    <property type="molecule type" value="Genomic_DNA"/>
</dbReference>
<evidence type="ECO:0000259" key="10">
    <source>
        <dbReference type="PROSITE" id="PS50030"/>
    </source>
</evidence>
<evidence type="ECO:0000256" key="2">
    <source>
        <dbReference type="ARBA" id="ARBA00009136"/>
    </source>
</evidence>
<accession>A0A9Q0MFB2</accession>
<dbReference type="PANTHER" id="PTHR15397">
    <property type="entry name" value="SODIUM-GLUCOSE COTRANSPORTER REGULATORY PROTEIN -RELATED"/>
    <property type="match status" value="1"/>
</dbReference>
<evidence type="ECO:0000256" key="8">
    <source>
        <dbReference type="ARBA" id="ARBA00022927"/>
    </source>
</evidence>
<evidence type="ECO:0000256" key="9">
    <source>
        <dbReference type="SAM" id="MobiDB-lite"/>
    </source>
</evidence>
<evidence type="ECO:0000256" key="5">
    <source>
        <dbReference type="ARBA" id="ARBA00022670"/>
    </source>
</evidence>
<evidence type="ECO:0000256" key="4">
    <source>
        <dbReference type="ARBA" id="ARBA00022490"/>
    </source>
</evidence>
<feature type="domain" description="UBA" evidence="10">
    <location>
        <begin position="168"/>
        <end position="208"/>
    </location>
</feature>
<evidence type="ECO:0000259" key="11">
    <source>
        <dbReference type="PROSITE" id="PS50053"/>
    </source>
</evidence>
<keyword evidence="7" id="KW-0378">Hydrolase</keyword>
<evidence type="ECO:0000313" key="13">
    <source>
        <dbReference type="Proteomes" id="UP001142055"/>
    </source>
</evidence>
<evidence type="ECO:0000256" key="6">
    <source>
        <dbReference type="ARBA" id="ARBA00022750"/>
    </source>
</evidence>
<evidence type="ECO:0000256" key="7">
    <source>
        <dbReference type="ARBA" id="ARBA00022801"/>
    </source>
</evidence>
<feature type="compositionally biased region" description="Basic and acidic residues" evidence="9">
    <location>
        <begin position="154"/>
        <end position="163"/>
    </location>
</feature>
<feature type="region of interest" description="Disordered" evidence="9">
    <location>
        <begin position="154"/>
        <end position="173"/>
    </location>
</feature>
<dbReference type="Gene3D" id="3.10.20.90">
    <property type="entry name" value="Phosphatidylinositol 3-kinase Catalytic Subunit, Chain A, domain 1"/>
    <property type="match status" value="1"/>
</dbReference>
<dbReference type="AlphaFoldDB" id="A0A9Q0MFB2"/>
<dbReference type="InterPro" id="IPR000626">
    <property type="entry name" value="Ubiquitin-like_dom"/>
</dbReference>
<comment type="caution">
    <text evidence="12">The sequence shown here is derived from an EMBL/GenBank/DDBJ whole genome shotgun (WGS) entry which is preliminary data.</text>
</comment>
<reference evidence="12" key="1">
    <citation type="submission" date="2022-12" db="EMBL/GenBank/DDBJ databases">
        <title>Genome assemblies of Blomia tropicalis.</title>
        <authorList>
            <person name="Cui Y."/>
        </authorList>
    </citation>
    <scope>NUCLEOTIDE SEQUENCE</scope>
    <source>
        <tissue evidence="12">Adult mites</tissue>
    </source>
</reference>
<comment type="similarity">
    <text evidence="2">Belongs to the DDI1 family.</text>
</comment>
<keyword evidence="4" id="KW-0963">Cytoplasm</keyword>
<protein>
    <submittedName>
        <fullName evidence="12">Uncharacterized protein</fullName>
    </submittedName>
</protein>
<dbReference type="InterPro" id="IPR057273">
    <property type="entry name" value="Ddi1/2_HDD"/>
</dbReference>
<keyword evidence="6" id="KW-0064">Aspartyl protease</keyword>
<dbReference type="Pfam" id="PF24669">
    <property type="entry name" value="Ddi2_HDD"/>
    <property type="match status" value="1"/>
</dbReference>
<comment type="subcellular location">
    <subcellularLocation>
        <location evidence="1">Cytoplasm</location>
    </subcellularLocation>
</comment>
<dbReference type="InterPro" id="IPR009060">
    <property type="entry name" value="UBA-like_sf"/>
</dbReference>
<dbReference type="OMA" id="VESMTIF"/>
<dbReference type="CDD" id="cd01796">
    <property type="entry name" value="Ubl_Ddi1_like"/>
    <property type="match status" value="1"/>
</dbReference>
<evidence type="ECO:0000256" key="1">
    <source>
        <dbReference type="ARBA" id="ARBA00004496"/>
    </source>
</evidence>
<dbReference type="GO" id="GO:0015031">
    <property type="term" value="P:protein transport"/>
    <property type="evidence" value="ECO:0007669"/>
    <property type="project" value="UniProtKB-KW"/>
</dbReference>
<dbReference type="InterPro" id="IPR015940">
    <property type="entry name" value="UBA"/>
</dbReference>
<keyword evidence="8" id="KW-0653">Protein transport</keyword>
<keyword evidence="5" id="KW-0645">Protease</keyword>
<dbReference type="InterPro" id="IPR029071">
    <property type="entry name" value="Ubiquitin-like_domsf"/>
</dbReference>
<organism evidence="12 13">
    <name type="scientific">Blomia tropicalis</name>
    <name type="common">Mite</name>
    <dbReference type="NCBI Taxonomy" id="40697"/>
    <lineage>
        <taxon>Eukaryota</taxon>
        <taxon>Metazoa</taxon>
        <taxon>Ecdysozoa</taxon>
        <taxon>Arthropoda</taxon>
        <taxon>Chelicerata</taxon>
        <taxon>Arachnida</taxon>
        <taxon>Acari</taxon>
        <taxon>Acariformes</taxon>
        <taxon>Sarcoptiformes</taxon>
        <taxon>Astigmata</taxon>
        <taxon>Glycyphagoidea</taxon>
        <taxon>Echimyopodidae</taxon>
        <taxon>Blomia</taxon>
    </lineage>
</organism>
<gene>
    <name evidence="12" type="ORF">RDWZM_003024</name>
</gene>
<evidence type="ECO:0000256" key="3">
    <source>
        <dbReference type="ARBA" id="ARBA00022448"/>
    </source>
</evidence>
<dbReference type="SUPFAM" id="SSF46934">
    <property type="entry name" value="UBA-like"/>
    <property type="match status" value="1"/>
</dbReference>
<dbReference type="GO" id="GO:0006508">
    <property type="term" value="P:proteolysis"/>
    <property type="evidence" value="ECO:0007669"/>
    <property type="project" value="UniProtKB-KW"/>
</dbReference>
<sequence>MKLTLTTLTDLVFTLEVNEEMEIENLKALCSLETNISVESMTIFYNGNQLSDGKKTISQFGIKDGDMLLVQDRPSTMSNNPFPNIDFSSLTVPPNATNSLDQLRQNPRSEAINIFETLRSNPEQVAVLRINNPRLAHAFDGGIEEFITVLSEQQKARDDEEKHKPKKSHPESIIQEMVGMGFNRNQVITELDAFDGDKNLALASLFAKSISIPSTNK</sequence>
<dbReference type="SMART" id="SM00213">
    <property type="entry name" value="UBQ"/>
    <property type="match status" value="1"/>
</dbReference>
<name>A0A9Q0MFB2_BLOTA</name>
<keyword evidence="13" id="KW-1185">Reference proteome</keyword>
<dbReference type="SUPFAM" id="SSF54236">
    <property type="entry name" value="Ubiquitin-like"/>
    <property type="match status" value="1"/>
</dbReference>
<dbReference type="SMART" id="SM00165">
    <property type="entry name" value="UBA"/>
    <property type="match status" value="1"/>
</dbReference>
<dbReference type="GO" id="GO:0005737">
    <property type="term" value="C:cytoplasm"/>
    <property type="evidence" value="ECO:0007669"/>
    <property type="project" value="UniProtKB-SubCell"/>
</dbReference>
<dbReference type="GO" id="GO:0004190">
    <property type="term" value="F:aspartic-type endopeptidase activity"/>
    <property type="evidence" value="ECO:0007669"/>
    <property type="project" value="UniProtKB-KW"/>
</dbReference>
<dbReference type="Proteomes" id="UP001142055">
    <property type="component" value="Chromosome 1"/>
</dbReference>
<dbReference type="Pfam" id="PF00240">
    <property type="entry name" value="ubiquitin"/>
    <property type="match status" value="1"/>
</dbReference>
<feature type="domain" description="Ubiquitin-like" evidence="11">
    <location>
        <begin position="1"/>
        <end position="70"/>
    </location>
</feature>
<proteinExistence type="inferred from homology"/>
<dbReference type="Gene3D" id="1.10.8.10">
    <property type="entry name" value="DNA helicase RuvA subunit, C-terminal domain"/>
    <property type="match status" value="1"/>
</dbReference>
<evidence type="ECO:0000313" key="12">
    <source>
        <dbReference type="EMBL" id="KAJ6224479.1"/>
    </source>
</evidence>
<dbReference type="PROSITE" id="PS50030">
    <property type="entry name" value="UBA"/>
    <property type="match status" value="1"/>
</dbReference>
<dbReference type="InterPro" id="IPR033882">
    <property type="entry name" value="DDI1_N"/>
</dbReference>
<dbReference type="PANTHER" id="PTHR15397:SF3">
    <property type="entry name" value="DNA DAMAGE INDUCIBLE 1 HOMOLOG 2"/>
    <property type="match status" value="1"/>
</dbReference>
<keyword evidence="3" id="KW-0813">Transport</keyword>